<dbReference type="GO" id="GO:0016460">
    <property type="term" value="C:myosin II complex"/>
    <property type="evidence" value="ECO:0007669"/>
    <property type="project" value="TreeGrafter"/>
</dbReference>
<organism evidence="3 4">
    <name type="scientific">Anaeramoeba flamelloides</name>
    <dbReference type="NCBI Taxonomy" id="1746091"/>
    <lineage>
        <taxon>Eukaryota</taxon>
        <taxon>Metamonada</taxon>
        <taxon>Anaeramoebidae</taxon>
        <taxon>Anaeramoeba</taxon>
    </lineage>
</organism>
<accession>A0AAV7Z494</accession>
<evidence type="ECO:0000256" key="1">
    <source>
        <dbReference type="ARBA" id="ARBA00022737"/>
    </source>
</evidence>
<comment type="caution">
    <text evidence="3">The sequence shown here is derived from an EMBL/GenBank/DDBJ whole genome shotgun (WGS) entry which is preliminary data.</text>
</comment>
<keyword evidence="1" id="KW-0677">Repeat</keyword>
<name>A0AAV7Z494_9EUKA</name>
<protein>
    <submittedName>
        <fullName evidence="3">Ef-hand protein</fullName>
    </submittedName>
</protein>
<dbReference type="Proteomes" id="UP001146793">
    <property type="component" value="Unassembled WGS sequence"/>
</dbReference>
<dbReference type="SUPFAM" id="SSF47473">
    <property type="entry name" value="EF-hand"/>
    <property type="match status" value="1"/>
</dbReference>
<dbReference type="SMART" id="SM00054">
    <property type="entry name" value="EFh"/>
    <property type="match status" value="2"/>
</dbReference>
<dbReference type="InterPro" id="IPR002048">
    <property type="entry name" value="EF_hand_dom"/>
</dbReference>
<dbReference type="PANTHER" id="PTHR23048">
    <property type="entry name" value="MYOSIN LIGHT CHAIN 1, 3"/>
    <property type="match status" value="1"/>
</dbReference>
<dbReference type="PROSITE" id="PS50222">
    <property type="entry name" value="EF_HAND_2"/>
    <property type="match status" value="2"/>
</dbReference>
<evidence type="ECO:0000313" key="3">
    <source>
        <dbReference type="EMBL" id="KAJ3435746.1"/>
    </source>
</evidence>
<dbReference type="Pfam" id="PF13499">
    <property type="entry name" value="EF-hand_7"/>
    <property type="match status" value="2"/>
</dbReference>
<sequence>MELQDNQKAEIKEAFDLFDKDGDGKVEGSSIGTILRSLGINPTLKEIEELEQEIETNEEGILTFQSFLTKVTSRYKEKDTFEDVKKAFRTFDPEDQGWVPTDELRELLTTIGEPLTKEEVDELIKEADPEETGKIVYRKLIPKMLEKIN</sequence>
<dbReference type="CDD" id="cd00051">
    <property type="entry name" value="EFh"/>
    <property type="match status" value="1"/>
</dbReference>
<gene>
    <name evidence="3" type="ORF">M0812_17784</name>
</gene>
<proteinExistence type="predicted"/>
<dbReference type="EMBL" id="JANTQA010000036">
    <property type="protein sequence ID" value="KAJ3435746.1"/>
    <property type="molecule type" value="Genomic_DNA"/>
</dbReference>
<dbReference type="InterPro" id="IPR011992">
    <property type="entry name" value="EF-hand-dom_pair"/>
</dbReference>
<dbReference type="PANTHER" id="PTHR23048:SF0">
    <property type="entry name" value="CALMODULIN LIKE 3"/>
    <property type="match status" value="1"/>
</dbReference>
<dbReference type="GO" id="GO:0005509">
    <property type="term" value="F:calcium ion binding"/>
    <property type="evidence" value="ECO:0007669"/>
    <property type="project" value="InterPro"/>
</dbReference>
<reference evidence="3" key="1">
    <citation type="submission" date="2022-08" db="EMBL/GenBank/DDBJ databases">
        <title>Novel sulphate-reducing endosymbionts in the free-living metamonad Anaeramoeba.</title>
        <authorList>
            <person name="Jerlstrom-Hultqvist J."/>
            <person name="Cepicka I."/>
            <person name="Gallot-Lavallee L."/>
            <person name="Salas-Leiva D."/>
            <person name="Curtis B.A."/>
            <person name="Zahonova K."/>
            <person name="Pipaliya S."/>
            <person name="Dacks J."/>
            <person name="Roger A.J."/>
        </authorList>
    </citation>
    <scope>NUCLEOTIDE SEQUENCE</scope>
    <source>
        <strain evidence="3">Busselton2</strain>
    </source>
</reference>
<dbReference type="Gene3D" id="1.10.238.10">
    <property type="entry name" value="EF-hand"/>
    <property type="match status" value="2"/>
</dbReference>
<feature type="domain" description="EF-hand" evidence="2">
    <location>
        <begin position="6"/>
        <end position="41"/>
    </location>
</feature>
<evidence type="ECO:0000259" key="2">
    <source>
        <dbReference type="PROSITE" id="PS50222"/>
    </source>
</evidence>
<dbReference type="AlphaFoldDB" id="A0AAV7Z494"/>
<dbReference type="FunFam" id="1.10.238.10:FF:000001">
    <property type="entry name" value="Calmodulin 1"/>
    <property type="match status" value="1"/>
</dbReference>
<feature type="domain" description="EF-hand" evidence="2">
    <location>
        <begin position="79"/>
        <end position="114"/>
    </location>
</feature>
<dbReference type="InterPro" id="IPR050230">
    <property type="entry name" value="CALM/Myosin/TropC-like"/>
</dbReference>
<evidence type="ECO:0000313" key="4">
    <source>
        <dbReference type="Proteomes" id="UP001146793"/>
    </source>
</evidence>